<dbReference type="AlphaFoldDB" id="A0A9D1JMP8"/>
<dbReference type="GO" id="GO:0004519">
    <property type="term" value="F:endonuclease activity"/>
    <property type="evidence" value="ECO:0007669"/>
    <property type="project" value="UniProtKB-KW"/>
</dbReference>
<comment type="caution">
    <text evidence="1">The sequence shown here is derived from an EMBL/GenBank/DDBJ whole genome shotgun (WGS) entry which is preliminary data.</text>
</comment>
<accession>A0A9D1JMP8</accession>
<reference evidence="1" key="2">
    <citation type="journal article" date="2021" name="PeerJ">
        <title>Extensive microbial diversity within the chicken gut microbiome revealed by metagenomics and culture.</title>
        <authorList>
            <person name="Gilroy R."/>
            <person name="Ravi A."/>
            <person name="Getino M."/>
            <person name="Pursley I."/>
            <person name="Horton D.L."/>
            <person name="Alikhan N.F."/>
            <person name="Baker D."/>
            <person name="Gharbi K."/>
            <person name="Hall N."/>
            <person name="Watson M."/>
            <person name="Adriaenssens E.M."/>
            <person name="Foster-Nyarko E."/>
            <person name="Jarju S."/>
            <person name="Secka A."/>
            <person name="Antonio M."/>
            <person name="Oren A."/>
            <person name="Chaudhuri R.R."/>
            <person name="La Ragione R."/>
            <person name="Hildebrand F."/>
            <person name="Pallen M.J."/>
        </authorList>
    </citation>
    <scope>NUCLEOTIDE SEQUENCE</scope>
    <source>
        <strain evidence="1">6276</strain>
    </source>
</reference>
<protein>
    <submittedName>
        <fullName evidence="1">HpaII family restriction endonuclease</fullName>
    </submittedName>
</protein>
<organism evidence="1 2">
    <name type="scientific">Candidatus Scatousia excrementigallinarum</name>
    <dbReference type="NCBI Taxonomy" id="2840935"/>
    <lineage>
        <taxon>Bacteria</taxon>
        <taxon>Candidatus Scatousia</taxon>
    </lineage>
</organism>
<dbReference type="Pfam" id="PF09561">
    <property type="entry name" value="RE_HpaII"/>
    <property type="match status" value="1"/>
</dbReference>
<keyword evidence="1" id="KW-0255">Endonuclease</keyword>
<dbReference type="InterPro" id="IPR019062">
    <property type="entry name" value="Restrct_endonuc_II_HpaII"/>
</dbReference>
<dbReference type="EMBL" id="DVIU01000079">
    <property type="protein sequence ID" value="HIS35734.1"/>
    <property type="molecule type" value="Genomic_DNA"/>
</dbReference>
<name>A0A9D1JMP8_9BACT</name>
<reference evidence="1" key="1">
    <citation type="submission" date="2020-10" db="EMBL/GenBank/DDBJ databases">
        <authorList>
            <person name="Gilroy R."/>
        </authorList>
    </citation>
    <scope>NUCLEOTIDE SEQUENCE</scope>
    <source>
        <strain evidence="1">6276</strain>
    </source>
</reference>
<keyword evidence="1" id="KW-0378">Hydrolase</keyword>
<proteinExistence type="predicted"/>
<sequence>MIKQNKGEWSELYVFLKLLGDGVLYAGDGELNKIPELYYPLIKILRKEKDDIKYYVKEHSRIKILSENGQCLLKFPCEEFMHKAEVLLKAIKEGHKTFSVPVIEDFMQLILCSKVKADSYDKSDITVVLHDRKICSNETFGFSIKSRLGNPSTLLNAAKATNFIFEIRGNLTQEQIEEINNTETTTKFRDRLAKLKELGCELSYCETQNETFTANMQMTDTQLPLIIAEYLKQYYSGLGTTVKELSSIVKKLNPCGLSTTFPHNYYAHKIKTFLTDVALGMTPARPWSGDFQATGGYIVVREDGEILCYHIYNHNEFKEYLFNNTRLETPSASRHDFGYVFTENEKNFIKLNLQIRFI</sequence>
<dbReference type="Proteomes" id="UP000823928">
    <property type="component" value="Unassembled WGS sequence"/>
</dbReference>
<evidence type="ECO:0000313" key="1">
    <source>
        <dbReference type="EMBL" id="HIS35734.1"/>
    </source>
</evidence>
<evidence type="ECO:0000313" key="2">
    <source>
        <dbReference type="Proteomes" id="UP000823928"/>
    </source>
</evidence>
<gene>
    <name evidence="1" type="ORF">IAC10_03775</name>
</gene>
<keyword evidence="1" id="KW-0540">Nuclease</keyword>